<feature type="transmembrane region" description="Helical" evidence="1">
    <location>
        <begin position="99"/>
        <end position="126"/>
    </location>
</feature>
<evidence type="ECO:0000313" key="3">
    <source>
        <dbReference type="EMBL" id="MXO48886.1"/>
    </source>
</evidence>
<protein>
    <recommendedName>
        <fullName evidence="2">HTH LytTR-type domain-containing protein</fullName>
    </recommendedName>
</protein>
<keyword evidence="1" id="KW-0812">Transmembrane</keyword>
<feature type="domain" description="HTH LytTR-type" evidence="2">
    <location>
        <begin position="180"/>
        <end position="279"/>
    </location>
</feature>
<dbReference type="GO" id="GO:0000156">
    <property type="term" value="F:phosphorelay response regulator activity"/>
    <property type="evidence" value="ECO:0007669"/>
    <property type="project" value="InterPro"/>
</dbReference>
<feature type="transmembrane region" description="Helical" evidence="1">
    <location>
        <begin position="146"/>
        <end position="168"/>
    </location>
</feature>
<gene>
    <name evidence="3" type="ORF">GRI69_11520</name>
</gene>
<dbReference type="PANTHER" id="PTHR37299">
    <property type="entry name" value="TRANSCRIPTIONAL REGULATOR-RELATED"/>
    <property type="match status" value="1"/>
</dbReference>
<dbReference type="Proteomes" id="UP000448199">
    <property type="component" value="Unassembled WGS sequence"/>
</dbReference>
<name>A0A844XTG6_9SPHN</name>
<comment type="caution">
    <text evidence="3">The sequence shown here is derived from an EMBL/GenBank/DDBJ whole genome shotgun (WGS) entry which is preliminary data.</text>
</comment>
<dbReference type="AlphaFoldDB" id="A0A844XTG6"/>
<reference evidence="3 4" key="1">
    <citation type="submission" date="2019-12" db="EMBL/GenBank/DDBJ databases">
        <title>Genomic-based taxomic classification of the family Erythrobacteraceae.</title>
        <authorList>
            <person name="Xu L."/>
        </authorList>
    </citation>
    <scope>NUCLEOTIDE SEQUENCE [LARGE SCALE GENOMIC DNA]</scope>
    <source>
        <strain evidence="3 4">DSM 17792</strain>
    </source>
</reference>
<dbReference type="Gene3D" id="2.40.50.1020">
    <property type="entry name" value="LytTr DNA-binding domain"/>
    <property type="match status" value="1"/>
</dbReference>
<evidence type="ECO:0000313" key="4">
    <source>
        <dbReference type="Proteomes" id="UP000448199"/>
    </source>
</evidence>
<dbReference type="InterPro" id="IPR012379">
    <property type="entry name" value="LytTR_MHYE"/>
</dbReference>
<evidence type="ECO:0000256" key="1">
    <source>
        <dbReference type="SAM" id="Phobius"/>
    </source>
</evidence>
<evidence type="ECO:0000259" key="2">
    <source>
        <dbReference type="PROSITE" id="PS50930"/>
    </source>
</evidence>
<dbReference type="SMART" id="SM00850">
    <property type="entry name" value="LytTR"/>
    <property type="match status" value="1"/>
</dbReference>
<dbReference type="PANTHER" id="PTHR37299:SF1">
    <property type="entry name" value="STAGE 0 SPORULATION PROTEIN A HOMOLOG"/>
    <property type="match status" value="1"/>
</dbReference>
<dbReference type="InterPro" id="IPR046947">
    <property type="entry name" value="LytR-like"/>
</dbReference>
<feature type="transmembrane region" description="Helical" evidence="1">
    <location>
        <begin position="66"/>
        <end position="87"/>
    </location>
</feature>
<keyword evidence="1" id="KW-1133">Transmembrane helix</keyword>
<dbReference type="OrthoDB" id="9781059at2"/>
<feature type="transmembrane region" description="Helical" evidence="1">
    <location>
        <begin position="24"/>
        <end position="46"/>
    </location>
</feature>
<keyword evidence="1" id="KW-0472">Membrane</keyword>
<organism evidence="3 4">
    <name type="scientific">Qipengyuania vulgaris</name>
    <dbReference type="NCBI Taxonomy" id="291985"/>
    <lineage>
        <taxon>Bacteria</taxon>
        <taxon>Pseudomonadati</taxon>
        <taxon>Pseudomonadota</taxon>
        <taxon>Alphaproteobacteria</taxon>
        <taxon>Sphingomonadales</taxon>
        <taxon>Erythrobacteraceae</taxon>
        <taxon>Qipengyuania</taxon>
    </lineage>
</organism>
<accession>A0A844XTG6</accession>
<keyword evidence="4" id="KW-1185">Reference proteome</keyword>
<dbReference type="GO" id="GO:0003677">
    <property type="term" value="F:DNA binding"/>
    <property type="evidence" value="ECO:0007669"/>
    <property type="project" value="InterPro"/>
</dbReference>
<proteinExistence type="predicted"/>
<dbReference type="InterPro" id="IPR007492">
    <property type="entry name" value="LytTR_DNA-bd_dom"/>
</dbReference>
<dbReference type="PROSITE" id="PS50930">
    <property type="entry name" value="HTH_LYTTR"/>
    <property type="match status" value="1"/>
</dbReference>
<dbReference type="PIRSF" id="PIRSF031767">
    <property type="entry name" value="MHYE_LytTR"/>
    <property type="match status" value="1"/>
</dbReference>
<dbReference type="RefSeq" id="WP_160728435.1">
    <property type="nucleotide sequence ID" value="NZ_WTYC01000006.1"/>
</dbReference>
<sequence>MTNGGDQGPSGVQAFGQFWRDPRWIAAITFLVFGFIYMLVNAASLIDQRRALGQPIATSHAWALEGSSYAAWLLLLPLVLFIAARLAEGAFWRAVAFHFVTCIFISLAHSGAMFAIRAVIFLWAGIDYTLSDSVGGYLVFELRKDVITYVSILAVFLIARHIGVISALSRGSDDNSDDLIEVRDGSRVVMLRTGEIDWIGAAGNYVELHGPFGSVLARRTLADLSQELEPRGFVRVHRSRLVRRSAIATITTRQSGDFDIQLRSGESIVGSRRFRQRLA</sequence>
<dbReference type="EMBL" id="WTYC01000006">
    <property type="protein sequence ID" value="MXO48886.1"/>
    <property type="molecule type" value="Genomic_DNA"/>
</dbReference>
<dbReference type="Pfam" id="PF04397">
    <property type="entry name" value="LytTR"/>
    <property type="match status" value="1"/>
</dbReference>